<dbReference type="Proteomes" id="UP000030649">
    <property type="component" value="Unassembled WGS sequence"/>
</dbReference>
<evidence type="ECO:0000313" key="1">
    <source>
        <dbReference type="EMBL" id="ERG91351.1"/>
    </source>
</evidence>
<dbReference type="HOGENOM" id="CLU_2820747_0_0_2"/>
<gene>
    <name evidence="1" type="ORF">J07HQW1_01385</name>
</gene>
<name>U1PGV2_9EURY</name>
<proteinExistence type="predicted"/>
<evidence type="ECO:0000313" key="2">
    <source>
        <dbReference type="Proteomes" id="UP000030649"/>
    </source>
</evidence>
<sequence length="66" mass="7706">MRIMFEPSDGQEGYTLMTAETEHMGFEKMTKDEQEQRMFELVPVVTQSEDTDSYELYITVESKESA</sequence>
<reference evidence="1 2" key="1">
    <citation type="journal article" date="2013" name="PLoS ONE">
        <title>Assembly-driven community genomics of a hypersaline microbial ecosystem.</title>
        <authorList>
            <person name="Podell S."/>
            <person name="Ugalde J.A."/>
            <person name="Narasingarao P."/>
            <person name="Banfield J.F."/>
            <person name="Heidelberg K.B."/>
            <person name="Allen E.E."/>
        </authorList>
    </citation>
    <scope>NUCLEOTIDE SEQUENCE [LARGE SCALE GENOMIC DNA]</scope>
    <source>
        <strain evidence="2">J07HQW1</strain>
    </source>
</reference>
<dbReference type="EMBL" id="KE356560">
    <property type="protein sequence ID" value="ERG91351.1"/>
    <property type="molecule type" value="Genomic_DNA"/>
</dbReference>
<accession>U1PGV2</accession>
<organism evidence="1 2">
    <name type="scientific">Haloquadratum walsbyi J07HQW1</name>
    <dbReference type="NCBI Taxonomy" id="1238424"/>
    <lineage>
        <taxon>Archaea</taxon>
        <taxon>Methanobacteriati</taxon>
        <taxon>Methanobacteriota</taxon>
        <taxon>Stenosarchaea group</taxon>
        <taxon>Halobacteria</taxon>
        <taxon>Halobacteriales</taxon>
        <taxon>Haloferacaceae</taxon>
        <taxon>Haloquadratum</taxon>
    </lineage>
</organism>
<protein>
    <submittedName>
        <fullName evidence="1">Uncharacterized protein</fullName>
    </submittedName>
</protein>
<dbReference type="AlphaFoldDB" id="U1PGV2"/>